<organism evidence="4">
    <name type="scientific">Percursaria percursa</name>
    <dbReference type="NCBI Taxonomy" id="153906"/>
    <lineage>
        <taxon>Eukaryota</taxon>
        <taxon>Viridiplantae</taxon>
        <taxon>Chlorophyta</taxon>
        <taxon>core chlorophytes</taxon>
        <taxon>Ulvophyceae</taxon>
        <taxon>OUU clade</taxon>
        <taxon>Ulvales</taxon>
        <taxon>Kornmanniaceae</taxon>
        <taxon>Percursaria</taxon>
    </lineage>
</organism>
<protein>
    <submittedName>
        <fullName evidence="4">Ribosomal protein S14</fullName>
    </submittedName>
</protein>
<reference evidence="4" key="1">
    <citation type="submission" date="2021-08" db="EMBL/GenBank/DDBJ databases">
        <authorList>
            <person name="Liu F."/>
            <person name="Iii J.T.M."/>
            <person name="Wang H."/>
        </authorList>
    </citation>
    <scope>NUCLEOTIDE SEQUENCE</scope>
</reference>
<keyword evidence="2 4" id="KW-0689">Ribosomal protein</keyword>
<name>A0A8K1JAT6_9CHLO</name>
<dbReference type="Pfam" id="PF00253">
    <property type="entry name" value="Ribosomal_S14"/>
    <property type="match status" value="1"/>
</dbReference>
<comment type="similarity">
    <text evidence="1">Belongs to the universal ribosomal protein uS14 family.</text>
</comment>
<dbReference type="AlphaFoldDB" id="A0A8K1JAT6"/>
<dbReference type="GO" id="GO:0003735">
    <property type="term" value="F:structural constituent of ribosome"/>
    <property type="evidence" value="ECO:0007669"/>
    <property type="project" value="InterPro"/>
</dbReference>
<keyword evidence="3" id="KW-0687">Ribonucleoprotein</keyword>
<geneLocation type="mitochondrion" evidence="4"/>
<evidence type="ECO:0000256" key="3">
    <source>
        <dbReference type="ARBA" id="ARBA00023274"/>
    </source>
</evidence>
<dbReference type="Gene3D" id="4.10.830.10">
    <property type="entry name" value="30s Ribosomal Protein S14, Chain N"/>
    <property type="match status" value="1"/>
</dbReference>
<dbReference type="SUPFAM" id="SSF57716">
    <property type="entry name" value="Glucocorticoid receptor-like (DNA-binding domain)"/>
    <property type="match status" value="1"/>
</dbReference>
<proteinExistence type="inferred from homology"/>
<dbReference type="GO" id="GO:0006412">
    <property type="term" value="P:translation"/>
    <property type="evidence" value="ECO:0007669"/>
    <property type="project" value="InterPro"/>
</dbReference>
<evidence type="ECO:0000256" key="1">
    <source>
        <dbReference type="ARBA" id="ARBA00009083"/>
    </source>
</evidence>
<dbReference type="EMBL" id="MZ911851">
    <property type="protein sequence ID" value="UCS09813.1"/>
    <property type="molecule type" value="Genomic_DNA"/>
</dbReference>
<accession>A0A8K1JAT6</accession>
<evidence type="ECO:0000313" key="4">
    <source>
        <dbReference type="EMBL" id="UCS09813.1"/>
    </source>
</evidence>
<sequence>MVLKNRYNFNKITKNKAYLELLTASKNSFFSSQNLLKSQNLSLNLKPLNLKYFFNTKSKPTFQGYQNSIKTQLINQSGINFVNELVYNWSCFVYTKRMVNYKKIQTEFRTIISDQKKRAAFDNHELTRMLLKSLLCVHKTSLLNPNPKPNPPLVLQKDKITTNSQKSKILNKDRPYIGSGLLLEQSIYRQFTKKQAISKLRNRCILTGRASIIGKYPLSRITFRRYAGKGLIPGLVKRNN</sequence>
<dbReference type="InterPro" id="IPR001209">
    <property type="entry name" value="Ribosomal_uS14"/>
</dbReference>
<dbReference type="InterPro" id="IPR043140">
    <property type="entry name" value="Ribosomal_uS14_sf"/>
</dbReference>
<dbReference type="GO" id="GO:0005840">
    <property type="term" value="C:ribosome"/>
    <property type="evidence" value="ECO:0007669"/>
    <property type="project" value="UniProtKB-KW"/>
</dbReference>
<keyword evidence="4" id="KW-0496">Mitochondrion</keyword>
<evidence type="ECO:0000256" key="2">
    <source>
        <dbReference type="ARBA" id="ARBA00022980"/>
    </source>
</evidence>
<dbReference type="GO" id="GO:1990904">
    <property type="term" value="C:ribonucleoprotein complex"/>
    <property type="evidence" value="ECO:0007669"/>
    <property type="project" value="UniProtKB-KW"/>
</dbReference>
<gene>
    <name evidence="4" type="primary">rps14</name>
</gene>